<keyword evidence="2" id="KW-1185">Reference proteome</keyword>
<dbReference type="EMBL" id="CM039173">
    <property type="protein sequence ID" value="KAH9774093.1"/>
    <property type="molecule type" value="Genomic_DNA"/>
</dbReference>
<comment type="caution">
    <text evidence="1">The sequence shown here is derived from an EMBL/GenBank/DDBJ whole genome shotgun (WGS) entry which is preliminary data.</text>
</comment>
<protein>
    <submittedName>
        <fullName evidence="1">Uncharacterized protein</fullName>
    </submittedName>
</protein>
<accession>A0ACB8LKP9</accession>
<name>A0ACB8LKP9_CITSI</name>
<proteinExistence type="predicted"/>
<organism evidence="1 2">
    <name type="scientific">Citrus sinensis</name>
    <name type="common">Sweet orange</name>
    <name type="synonym">Citrus aurantium var. sinensis</name>
    <dbReference type="NCBI Taxonomy" id="2711"/>
    <lineage>
        <taxon>Eukaryota</taxon>
        <taxon>Viridiplantae</taxon>
        <taxon>Streptophyta</taxon>
        <taxon>Embryophyta</taxon>
        <taxon>Tracheophyta</taxon>
        <taxon>Spermatophyta</taxon>
        <taxon>Magnoliopsida</taxon>
        <taxon>eudicotyledons</taxon>
        <taxon>Gunneridae</taxon>
        <taxon>Pentapetalae</taxon>
        <taxon>rosids</taxon>
        <taxon>malvids</taxon>
        <taxon>Sapindales</taxon>
        <taxon>Rutaceae</taxon>
        <taxon>Aurantioideae</taxon>
        <taxon>Citrus</taxon>
    </lineage>
</organism>
<evidence type="ECO:0000313" key="1">
    <source>
        <dbReference type="EMBL" id="KAH9774093.1"/>
    </source>
</evidence>
<evidence type="ECO:0000313" key="2">
    <source>
        <dbReference type="Proteomes" id="UP000829398"/>
    </source>
</evidence>
<reference evidence="2" key="1">
    <citation type="journal article" date="2023" name="Hortic. Res.">
        <title>A chromosome-level phased genome enabling allele-level studies in sweet orange: a case study on citrus Huanglongbing tolerance.</title>
        <authorList>
            <person name="Wu B."/>
            <person name="Yu Q."/>
            <person name="Deng Z."/>
            <person name="Duan Y."/>
            <person name="Luo F."/>
            <person name="Gmitter F. Jr."/>
        </authorList>
    </citation>
    <scope>NUCLEOTIDE SEQUENCE [LARGE SCALE GENOMIC DNA]</scope>
    <source>
        <strain evidence="2">cv. Valencia</strain>
    </source>
</reference>
<gene>
    <name evidence="1" type="ORF">KPL71_013522</name>
</gene>
<dbReference type="Proteomes" id="UP000829398">
    <property type="component" value="Chromosome 4"/>
</dbReference>
<sequence>MEKALTKVSSLKVGGSWISKKAKEELSNITQDINLRCLTAVYTAQNSSKYVVYRFVKFLTLCILLLSELFTVETISSTVEEKAKWIFNKLKGASAKFYLNLYAYVCTFPITGKPTKSLPELLREYNLPAGLFPQNIICYEFDETKAKLTVYLPSVCEVIFKDSSVIRYATRVKAILMRGKLSGIEGMKTKVLVWVKVTCVSIESYKSDKHQRSQRKRQRTQQQGQQQIKGEEHDQKSEQNLVLGRESNIDNSKLTSFLVQEDSFLTPWNWSGNNKSEGKDDQNHSTSNSRIGEQQRLHLEPGSYFSYNVCEDALPYFFSVVVNRAT</sequence>